<evidence type="ECO:0000313" key="2">
    <source>
        <dbReference type="EMBL" id="MFD2909410.1"/>
    </source>
</evidence>
<dbReference type="RefSeq" id="WP_379807895.1">
    <property type="nucleotide sequence ID" value="NZ_JBHUOL010000018.1"/>
</dbReference>
<accession>A0ABW5ZAU8</accession>
<dbReference type="EMBL" id="JBHUOL010000018">
    <property type="protein sequence ID" value="MFD2909410.1"/>
    <property type="molecule type" value="Genomic_DNA"/>
</dbReference>
<dbReference type="Proteomes" id="UP001597549">
    <property type="component" value="Unassembled WGS sequence"/>
</dbReference>
<comment type="caution">
    <text evidence="2">The sequence shown here is derived from an EMBL/GenBank/DDBJ whole genome shotgun (WGS) entry which is preliminary data.</text>
</comment>
<sequence>MRLLKLIALSLLCLLLLVFKIIPHLSKSPEDFHKTEETFESSKIIKWKRLRRGSKSYLLIKTREGNEWQVGKTHSKQFATLNSKLNSGKKITFYTRNKANRYPSRVDLENEMIYDTRNDKFWYYFILIGTPILIFMTIVEYRTSKKKDRTKIKN</sequence>
<protein>
    <recommendedName>
        <fullName evidence="4">DUF3592 domain-containing protein</fullName>
    </recommendedName>
</protein>
<keyword evidence="3" id="KW-1185">Reference proteome</keyword>
<name>A0ABW5ZAU8_9FLAO</name>
<evidence type="ECO:0000313" key="3">
    <source>
        <dbReference type="Proteomes" id="UP001597549"/>
    </source>
</evidence>
<gene>
    <name evidence="2" type="ORF">ACFSX9_11790</name>
</gene>
<keyword evidence="1" id="KW-1133">Transmembrane helix</keyword>
<feature type="transmembrane region" description="Helical" evidence="1">
    <location>
        <begin position="121"/>
        <end position="141"/>
    </location>
</feature>
<keyword evidence="1" id="KW-0472">Membrane</keyword>
<organism evidence="2 3">
    <name type="scientific">Flavobacterium ardleyense</name>
    <dbReference type="NCBI Taxonomy" id="2038737"/>
    <lineage>
        <taxon>Bacteria</taxon>
        <taxon>Pseudomonadati</taxon>
        <taxon>Bacteroidota</taxon>
        <taxon>Flavobacteriia</taxon>
        <taxon>Flavobacteriales</taxon>
        <taxon>Flavobacteriaceae</taxon>
        <taxon>Flavobacterium</taxon>
    </lineage>
</organism>
<proteinExistence type="predicted"/>
<evidence type="ECO:0000256" key="1">
    <source>
        <dbReference type="SAM" id="Phobius"/>
    </source>
</evidence>
<keyword evidence="1" id="KW-0812">Transmembrane</keyword>
<reference evidence="3" key="1">
    <citation type="journal article" date="2019" name="Int. J. Syst. Evol. Microbiol.">
        <title>The Global Catalogue of Microorganisms (GCM) 10K type strain sequencing project: providing services to taxonomists for standard genome sequencing and annotation.</title>
        <authorList>
            <consortium name="The Broad Institute Genomics Platform"/>
            <consortium name="The Broad Institute Genome Sequencing Center for Infectious Disease"/>
            <person name="Wu L."/>
            <person name="Ma J."/>
        </authorList>
    </citation>
    <scope>NUCLEOTIDE SEQUENCE [LARGE SCALE GENOMIC DNA]</scope>
    <source>
        <strain evidence="3">KCTC 52644</strain>
    </source>
</reference>
<evidence type="ECO:0008006" key="4">
    <source>
        <dbReference type="Google" id="ProtNLM"/>
    </source>
</evidence>